<evidence type="ECO:0000256" key="4">
    <source>
        <dbReference type="ARBA" id="ARBA00023136"/>
    </source>
</evidence>
<gene>
    <name evidence="6" type="ORF">F9K24_02045</name>
</gene>
<dbReference type="AlphaFoldDB" id="A0A833H5L0"/>
<organism evidence="6 7">
    <name type="scientific">Leptonema illini</name>
    <dbReference type="NCBI Taxonomy" id="183"/>
    <lineage>
        <taxon>Bacteria</taxon>
        <taxon>Pseudomonadati</taxon>
        <taxon>Spirochaetota</taxon>
        <taxon>Spirochaetia</taxon>
        <taxon>Leptospirales</taxon>
        <taxon>Leptospiraceae</taxon>
        <taxon>Leptonema</taxon>
    </lineage>
</organism>
<accession>A0A833H5L0</accession>
<feature type="transmembrane region" description="Helical" evidence="5">
    <location>
        <begin position="20"/>
        <end position="38"/>
    </location>
</feature>
<evidence type="ECO:0000256" key="3">
    <source>
        <dbReference type="ARBA" id="ARBA00022989"/>
    </source>
</evidence>
<feature type="transmembrane region" description="Helical" evidence="5">
    <location>
        <begin position="58"/>
        <end position="84"/>
    </location>
</feature>
<dbReference type="InterPro" id="IPR032808">
    <property type="entry name" value="DoxX"/>
</dbReference>
<keyword evidence="3 5" id="KW-1133">Transmembrane helix</keyword>
<reference evidence="6 7" key="1">
    <citation type="submission" date="2019-10" db="EMBL/GenBank/DDBJ databases">
        <title>Extracellular Electron Transfer in a Candidatus Methanoperedens spp. Enrichment Culture.</title>
        <authorList>
            <person name="Berger S."/>
            <person name="Rangel Shaw D."/>
            <person name="Berben T."/>
            <person name="In 'T Zandt M."/>
            <person name="Frank J."/>
            <person name="Reimann J."/>
            <person name="Jetten M.S.M."/>
            <person name="Welte C.U."/>
        </authorList>
    </citation>
    <scope>NUCLEOTIDE SEQUENCE [LARGE SCALE GENOMIC DNA]</scope>
    <source>
        <strain evidence="6">SB12</strain>
    </source>
</reference>
<dbReference type="GO" id="GO:0016020">
    <property type="term" value="C:membrane"/>
    <property type="evidence" value="ECO:0007669"/>
    <property type="project" value="UniProtKB-SubCell"/>
</dbReference>
<evidence type="ECO:0000256" key="5">
    <source>
        <dbReference type="SAM" id="Phobius"/>
    </source>
</evidence>
<evidence type="ECO:0000256" key="1">
    <source>
        <dbReference type="ARBA" id="ARBA00004141"/>
    </source>
</evidence>
<comment type="caution">
    <text evidence="6">The sequence shown here is derived from an EMBL/GenBank/DDBJ whole genome shotgun (WGS) entry which is preliminary data.</text>
</comment>
<evidence type="ECO:0000313" key="7">
    <source>
        <dbReference type="Proteomes" id="UP000460298"/>
    </source>
</evidence>
<dbReference type="Pfam" id="PF07681">
    <property type="entry name" value="DoxX"/>
    <property type="match status" value="1"/>
</dbReference>
<keyword evidence="2 5" id="KW-0812">Transmembrane</keyword>
<sequence length="149" mass="16549">MSLIKKPETTEKALPTDSLAYLAGRLMIGMSMFGHGLVRIPKIPEFSDWMMHTFADSMVPTFIVQGFSTLLPIGELAVGVLLLLGFFTRQAALTGALLMSILIFGTCMIENWDAIGLQLLHGAFFLFLLYHRDENLLSLDAVFNKRPVV</sequence>
<protein>
    <submittedName>
        <fullName evidence="6">DoxX family membrane protein</fullName>
    </submittedName>
</protein>
<evidence type="ECO:0000256" key="2">
    <source>
        <dbReference type="ARBA" id="ARBA00022692"/>
    </source>
</evidence>
<keyword evidence="4 5" id="KW-0472">Membrane</keyword>
<evidence type="ECO:0000313" key="6">
    <source>
        <dbReference type="EMBL" id="KAB2935534.1"/>
    </source>
</evidence>
<comment type="subcellular location">
    <subcellularLocation>
        <location evidence="1">Membrane</location>
        <topology evidence="1">Multi-pass membrane protein</topology>
    </subcellularLocation>
</comment>
<dbReference type="EMBL" id="WBUI01000001">
    <property type="protein sequence ID" value="KAB2935534.1"/>
    <property type="molecule type" value="Genomic_DNA"/>
</dbReference>
<dbReference type="Proteomes" id="UP000460298">
    <property type="component" value="Unassembled WGS sequence"/>
</dbReference>
<feature type="transmembrane region" description="Helical" evidence="5">
    <location>
        <begin position="91"/>
        <end position="109"/>
    </location>
</feature>
<proteinExistence type="predicted"/>
<feature type="transmembrane region" description="Helical" evidence="5">
    <location>
        <begin position="115"/>
        <end position="131"/>
    </location>
</feature>
<name>A0A833H5L0_9LEPT</name>